<keyword evidence="1" id="KW-0472">Membrane</keyword>
<feature type="transmembrane region" description="Helical" evidence="1">
    <location>
        <begin position="12"/>
        <end position="45"/>
    </location>
</feature>
<dbReference type="InterPro" id="IPR047793">
    <property type="entry name" value="LiaF_C"/>
</dbReference>
<reference evidence="3 4" key="1">
    <citation type="submission" date="2023-07" db="EMBL/GenBank/DDBJ databases">
        <title>Genomic Encyclopedia of Type Strains, Phase IV (KMG-IV): sequencing the most valuable type-strain genomes for metagenomic binning, comparative biology and taxonomic classification.</title>
        <authorList>
            <person name="Goeker M."/>
        </authorList>
    </citation>
    <scope>NUCLEOTIDE SEQUENCE [LARGE SCALE GENOMIC DNA]</scope>
    <source>
        <strain evidence="3 4">DSM 29005</strain>
    </source>
</reference>
<dbReference type="PIRSF" id="PIRSF031509">
    <property type="entry name" value="Cell_wall_LiaF/YvqF"/>
    <property type="match status" value="1"/>
</dbReference>
<feature type="domain" description="Cell wall-active antibiotics response LiaF-like C-terminal" evidence="2">
    <location>
        <begin position="126"/>
        <end position="239"/>
    </location>
</feature>
<dbReference type="Pfam" id="PF09922">
    <property type="entry name" value="LiaF-like_C"/>
    <property type="match status" value="1"/>
</dbReference>
<keyword evidence="1" id="KW-0812">Transmembrane</keyword>
<keyword evidence="1" id="KW-1133">Transmembrane helix</keyword>
<name>A0ABT9ZG82_9BACI</name>
<proteinExistence type="predicted"/>
<evidence type="ECO:0000256" key="1">
    <source>
        <dbReference type="SAM" id="Phobius"/>
    </source>
</evidence>
<feature type="transmembrane region" description="Helical" evidence="1">
    <location>
        <begin position="57"/>
        <end position="80"/>
    </location>
</feature>
<dbReference type="InterPro" id="IPR024425">
    <property type="entry name" value="LiaF-like_C"/>
</dbReference>
<accession>A0ABT9ZG82</accession>
<gene>
    <name evidence="3" type="ORF">J2S19_002068</name>
</gene>
<evidence type="ECO:0000259" key="2">
    <source>
        <dbReference type="Pfam" id="PF09922"/>
    </source>
</evidence>
<dbReference type="RefSeq" id="WP_307340790.1">
    <property type="nucleotide sequence ID" value="NZ_JAUSUD010000008.1"/>
</dbReference>
<evidence type="ECO:0000313" key="3">
    <source>
        <dbReference type="EMBL" id="MDQ0230811.1"/>
    </source>
</evidence>
<dbReference type="InterPro" id="IPR016975">
    <property type="entry name" value="Cell_wall_LiaF"/>
</dbReference>
<dbReference type="NCBIfam" id="NF040535">
    <property type="entry name" value="LiaF_C_term"/>
    <property type="match status" value="1"/>
</dbReference>
<organism evidence="3 4">
    <name type="scientific">Metabacillus malikii</name>
    <dbReference type="NCBI Taxonomy" id="1504265"/>
    <lineage>
        <taxon>Bacteria</taxon>
        <taxon>Bacillati</taxon>
        <taxon>Bacillota</taxon>
        <taxon>Bacilli</taxon>
        <taxon>Bacillales</taxon>
        <taxon>Bacillaceae</taxon>
        <taxon>Metabacillus</taxon>
    </lineage>
</organism>
<protein>
    <submittedName>
        <fullName evidence="3">Lia operon protein LiaF</fullName>
    </submittedName>
</protein>
<sequence length="242" mass="27880">MLKNFNTEYLNWIVLIGILLLLLEVLFFNGGLIIVFVLSIGCIFLGRKWKPSFFGKVFYWIGWIWLIINILNMMTFRYFVCVVLVSIVVQFYQAHKQPREIKPVILDEASKPGQFLNSEKIFSSKFFANQTTPDQVYEWNDINIQVGVGNTIIDLSDTVLPKGEAIISIRNLIGNITVLVPYEVELYLNHSLIAGSVAIFQEREHRIVNETIIYRSADYEESEHKVKLITSSLTGKLEVKRV</sequence>
<evidence type="ECO:0000313" key="4">
    <source>
        <dbReference type="Proteomes" id="UP001234495"/>
    </source>
</evidence>
<keyword evidence="4" id="KW-1185">Reference proteome</keyword>
<dbReference type="Proteomes" id="UP001234495">
    <property type="component" value="Unassembled WGS sequence"/>
</dbReference>
<dbReference type="EMBL" id="JAUSUD010000008">
    <property type="protein sequence ID" value="MDQ0230811.1"/>
    <property type="molecule type" value="Genomic_DNA"/>
</dbReference>
<comment type="caution">
    <text evidence="3">The sequence shown here is derived from an EMBL/GenBank/DDBJ whole genome shotgun (WGS) entry which is preliminary data.</text>
</comment>